<reference evidence="4 5" key="1">
    <citation type="submission" date="2024-05" db="EMBL/GenBank/DDBJ databases">
        <title>Long read based assembly of the Candida bracarensis genome reveals expanded adhesin content.</title>
        <authorList>
            <person name="Marcet-Houben M."/>
            <person name="Ksiezopolska E."/>
            <person name="Gabaldon T."/>
        </authorList>
    </citation>
    <scope>NUCLEOTIDE SEQUENCE [LARGE SCALE GENOMIC DNA]</scope>
    <source>
        <strain evidence="4 5">CBM6</strain>
    </source>
</reference>
<feature type="region of interest" description="Disordered" evidence="3">
    <location>
        <begin position="1"/>
        <end position="39"/>
    </location>
</feature>
<dbReference type="PANTHER" id="PTHR10252">
    <property type="entry name" value="HISTONE-LIKE TRANSCRIPTION FACTOR CCAAT-RELATED"/>
    <property type="match status" value="1"/>
</dbReference>
<dbReference type="InterPro" id="IPR009072">
    <property type="entry name" value="Histone-fold"/>
</dbReference>
<name>A0ABR4NVG6_9SACH</name>
<protein>
    <submittedName>
        <fullName evidence="4">DNA polymerase epsilon subunit C</fullName>
    </submittedName>
</protein>
<feature type="compositionally biased region" description="Basic and acidic residues" evidence="3">
    <location>
        <begin position="1"/>
        <end position="10"/>
    </location>
</feature>
<comment type="subcellular location">
    <subcellularLocation>
        <location evidence="1">Nucleus</location>
    </subcellularLocation>
</comment>
<dbReference type="EMBL" id="JBEVYD010000005">
    <property type="protein sequence ID" value="KAL3232717.1"/>
    <property type="molecule type" value="Genomic_DNA"/>
</dbReference>
<evidence type="ECO:0000256" key="2">
    <source>
        <dbReference type="ARBA" id="ARBA00023242"/>
    </source>
</evidence>
<comment type="caution">
    <text evidence="4">The sequence shown here is derived from an EMBL/GenBank/DDBJ whole genome shotgun (WGS) entry which is preliminary data.</text>
</comment>
<keyword evidence="2" id="KW-0539">Nucleus</keyword>
<dbReference type="Gene3D" id="1.10.20.10">
    <property type="entry name" value="Histone, subunit A"/>
    <property type="match status" value="1"/>
</dbReference>
<gene>
    <name evidence="4" type="ORF">RNJ44_04633</name>
</gene>
<organism evidence="4 5">
    <name type="scientific">Nakaseomyces bracarensis</name>
    <dbReference type="NCBI Taxonomy" id="273131"/>
    <lineage>
        <taxon>Eukaryota</taxon>
        <taxon>Fungi</taxon>
        <taxon>Dikarya</taxon>
        <taxon>Ascomycota</taxon>
        <taxon>Saccharomycotina</taxon>
        <taxon>Saccharomycetes</taxon>
        <taxon>Saccharomycetales</taxon>
        <taxon>Saccharomycetaceae</taxon>
        <taxon>Nakaseomyces</taxon>
    </lineage>
</organism>
<keyword evidence="5" id="KW-1185">Reference proteome</keyword>
<evidence type="ECO:0000313" key="5">
    <source>
        <dbReference type="Proteomes" id="UP001623330"/>
    </source>
</evidence>
<sequence length="224" mass="26016">MEEKKEDTREASNAQVIEIDDSDSSPENEEPETEVVEEEIKEAQSVVKEEIDEKVLKSRKEMEELERELGDEERKEKERVVDELKKQLMLVNQEYQRRCSRFAISRIRKIAKNDPEYMDCTKDAMIATAFATELFVQTLTYETLIVNGSVPYGEGAFDKEPQTLQKDQENDEMELDYKSISESVGIVDHFQFLVDIIPKTKNLRDLVKESKVRYSTTSTNVQKS</sequence>
<dbReference type="PANTHER" id="PTHR10252:SF54">
    <property type="entry name" value="CHROMATIN ACCESSIBILITY COMPLEX PROTEIN 1"/>
    <property type="match status" value="1"/>
</dbReference>
<evidence type="ECO:0000256" key="3">
    <source>
        <dbReference type="SAM" id="MobiDB-lite"/>
    </source>
</evidence>
<dbReference type="Proteomes" id="UP001623330">
    <property type="component" value="Unassembled WGS sequence"/>
</dbReference>
<evidence type="ECO:0000313" key="4">
    <source>
        <dbReference type="EMBL" id="KAL3232717.1"/>
    </source>
</evidence>
<feature type="compositionally biased region" description="Acidic residues" evidence="3">
    <location>
        <begin position="18"/>
        <end position="39"/>
    </location>
</feature>
<dbReference type="SUPFAM" id="SSF47113">
    <property type="entry name" value="Histone-fold"/>
    <property type="match status" value="1"/>
</dbReference>
<accession>A0ABR4NVG6</accession>
<proteinExistence type="predicted"/>
<evidence type="ECO:0000256" key="1">
    <source>
        <dbReference type="ARBA" id="ARBA00004123"/>
    </source>
</evidence>
<dbReference type="InterPro" id="IPR050568">
    <property type="entry name" value="Transcr_DNA_Rep_Reg"/>
</dbReference>